<protein>
    <recommendedName>
        <fullName evidence="21 25">Cystathionine beta-synthase</fullName>
        <ecNumber evidence="7 25">4.2.1.22</ecNumber>
    </recommendedName>
</protein>
<keyword evidence="16" id="KW-0408">Iron</keyword>
<dbReference type="GO" id="GO:0005634">
    <property type="term" value="C:nucleus"/>
    <property type="evidence" value="ECO:0007669"/>
    <property type="project" value="UniProtKB-SubCell"/>
</dbReference>
<comment type="cofactor">
    <cofactor evidence="1 25">
        <name>pyridoxal 5'-phosphate</name>
        <dbReference type="ChEBI" id="CHEBI:597326"/>
    </cofactor>
</comment>
<dbReference type="InterPro" id="IPR050214">
    <property type="entry name" value="Cys_Synth/Cystath_Beta-Synth"/>
</dbReference>
<dbReference type="GO" id="GO:0050667">
    <property type="term" value="P:homocysteine metabolic process"/>
    <property type="evidence" value="ECO:0007669"/>
    <property type="project" value="UniProtKB-ARBA"/>
</dbReference>
<keyword evidence="11 25" id="KW-0028">Amino-acid biosynthesis</keyword>
<dbReference type="Gene3D" id="3.40.50.1100">
    <property type="match status" value="2"/>
</dbReference>
<keyword evidence="10" id="KW-0597">Phosphoprotein</keyword>
<dbReference type="FunFam" id="3.40.50.1100:FF:000118">
    <property type="entry name" value="Related to CYS4-cystathionine beta-synthase"/>
    <property type="match status" value="1"/>
</dbReference>
<dbReference type="CDD" id="cd04608">
    <property type="entry name" value="CBS_pair_CBS"/>
    <property type="match status" value="1"/>
</dbReference>
<proteinExistence type="inferred from homology"/>
<dbReference type="PANTHER" id="PTHR10314">
    <property type="entry name" value="CYSTATHIONINE BETA-SYNTHASE"/>
    <property type="match status" value="1"/>
</dbReference>
<dbReference type="PROSITE" id="PS00901">
    <property type="entry name" value="CYS_SYNTHASE"/>
    <property type="match status" value="1"/>
</dbReference>
<dbReference type="GO" id="GO:0004122">
    <property type="term" value="F:cystathionine beta-synthase activity"/>
    <property type="evidence" value="ECO:0007669"/>
    <property type="project" value="UniProtKB-UniRule"/>
</dbReference>
<evidence type="ECO:0000313" key="28">
    <source>
        <dbReference type="Proteomes" id="UP000288216"/>
    </source>
</evidence>
<evidence type="ECO:0000256" key="2">
    <source>
        <dbReference type="ARBA" id="ARBA00004123"/>
    </source>
</evidence>
<evidence type="ECO:0000256" key="10">
    <source>
        <dbReference type="ARBA" id="ARBA00022553"/>
    </source>
</evidence>
<comment type="similarity">
    <text evidence="5 25">Belongs to the cysteine synthase/cystathionine beta-synthase family.</text>
</comment>
<dbReference type="InterPro" id="IPR000644">
    <property type="entry name" value="CBS_dom"/>
</dbReference>
<sequence length="553" mass="60923">MGVYESEGTLQNLTLILCRMSSEQSTEMEEFQMQTKQWRMPDLPSRCTWSLGTPPSKSPHGQDKLKDSPEILPNVLYKIGNTPLIRINNIARKYGLKCELLAKCEFFSASGSIKDRIALRMIEDAEKQGILKPGDVIIEPSSGNTGISLGLVAAVKGYHCIIVMPEKMSLEKVDVLKALGVEVVRTPNAANLNSPDSHIGMAWELQSKIPNSHVFDQYQNAGNPLAHYDIMAEEILEQCGGQVDVLVAGAGTGGTLTGIARKFKEKCPGCQIVGVDPKGSTMAEPEGLNLADKTFYEMEGIGHTFIPTVLDRKVIDKWVKTNDEESFAMARMLIKKEGLLCGGSSGSAVCAAVRVAKELKEGQRCVVILPDSVRNYMSKFLSDHWMEEKGFLTAECNQESWWGVPINQMKLPPTLTVLPTITCQDIIQILKANSMDNAVVVDSSGVILGLVTLGNVMSSVKEDKLQLSDPVSKIIYQQYKKVNLNDSLGKISQTLALNHFVLIIHEQIHYNGSGECGKKEIVHGVVTFNDLITFITAKEKNDDPNRKKTNHRF</sequence>
<dbReference type="FunFam" id="3.40.50.1100:FF:000003">
    <property type="entry name" value="Cystathionine beta-synthase"/>
    <property type="match status" value="1"/>
</dbReference>
<dbReference type="GO" id="GO:0019343">
    <property type="term" value="P:cysteine biosynthetic process via cystathionine"/>
    <property type="evidence" value="ECO:0007669"/>
    <property type="project" value="UniProtKB-UniRule"/>
</dbReference>
<evidence type="ECO:0000256" key="24">
    <source>
        <dbReference type="PROSITE-ProRule" id="PRU00703"/>
    </source>
</evidence>
<evidence type="ECO:0000256" key="13">
    <source>
        <dbReference type="ARBA" id="ARBA00022723"/>
    </source>
</evidence>
<dbReference type="Pfam" id="PF00571">
    <property type="entry name" value="CBS"/>
    <property type="match status" value="1"/>
</dbReference>
<evidence type="ECO:0000256" key="3">
    <source>
        <dbReference type="ARBA" id="ARBA00004496"/>
    </source>
</evidence>
<keyword evidence="13" id="KW-0479">Metal-binding</keyword>
<dbReference type="InterPro" id="IPR001926">
    <property type="entry name" value="TrpB-like_PALP"/>
</dbReference>
<dbReference type="EC" id="4.2.1.22" evidence="7 25"/>
<dbReference type="Gene3D" id="3.10.580.10">
    <property type="entry name" value="CBS-domain"/>
    <property type="match status" value="1"/>
</dbReference>
<dbReference type="FunFam" id="3.10.580.10:FF:000014">
    <property type="entry name" value="Cystathionine beta-synthase"/>
    <property type="match status" value="1"/>
</dbReference>
<keyword evidence="15 25" id="KW-0663">Pyridoxal phosphate</keyword>
<organism evidence="27 28">
    <name type="scientific">Scyliorhinus torazame</name>
    <name type="common">Cloudy catshark</name>
    <name type="synonym">Catulus torazame</name>
    <dbReference type="NCBI Taxonomy" id="75743"/>
    <lineage>
        <taxon>Eukaryota</taxon>
        <taxon>Metazoa</taxon>
        <taxon>Chordata</taxon>
        <taxon>Craniata</taxon>
        <taxon>Vertebrata</taxon>
        <taxon>Chondrichthyes</taxon>
        <taxon>Elasmobranchii</taxon>
        <taxon>Galeomorphii</taxon>
        <taxon>Galeoidea</taxon>
        <taxon>Carcharhiniformes</taxon>
        <taxon>Scyliorhinidae</taxon>
        <taxon>Scyliorhinus</taxon>
    </lineage>
</organism>
<comment type="pathway">
    <text evidence="4">Amino-acid biosynthesis; L-cysteine biosynthesis; L-cysteine from L-homocysteine and L-serine: step 1/2.</text>
</comment>
<evidence type="ECO:0000259" key="26">
    <source>
        <dbReference type="PROSITE" id="PS51371"/>
    </source>
</evidence>
<evidence type="ECO:0000256" key="14">
    <source>
        <dbReference type="ARBA" id="ARBA00022843"/>
    </source>
</evidence>
<keyword evidence="20" id="KW-0539">Nucleus</keyword>
<comment type="subcellular location">
    <subcellularLocation>
        <location evidence="3">Cytoplasm</location>
    </subcellularLocation>
    <subcellularLocation>
        <location evidence="2">Nucleus</location>
    </subcellularLocation>
</comment>
<evidence type="ECO:0000256" key="5">
    <source>
        <dbReference type="ARBA" id="ARBA00007103"/>
    </source>
</evidence>
<keyword evidence="9" id="KW-1017">Isopeptide bond</keyword>
<comment type="function">
    <text evidence="22">Hydro-lyase catalyzing the first step of the transsulfuration pathway, where the hydroxyl group of L-serine is displaced by L-homocysteine in a beta-replacement reaction to form L-cystathionine, the precursor of L-cysteine. This catabolic route allows the elimination of L-methionine and the toxic metabolite L-homocysteine. Also involved in the production of hydrogen sulfide, a gasotransmitter with signaling and cytoprotective effects on neurons.</text>
</comment>
<evidence type="ECO:0000256" key="22">
    <source>
        <dbReference type="ARBA" id="ARBA00045425"/>
    </source>
</evidence>
<dbReference type="UniPathway" id="UPA00136">
    <property type="reaction ID" value="UER00201"/>
</dbReference>
<dbReference type="STRING" id="75743.A0A401PHY9"/>
<evidence type="ECO:0000256" key="11">
    <source>
        <dbReference type="ARBA" id="ARBA00022605"/>
    </source>
</evidence>
<evidence type="ECO:0000256" key="17">
    <source>
        <dbReference type="ARBA" id="ARBA00023122"/>
    </source>
</evidence>
<comment type="catalytic activity">
    <reaction evidence="23 25">
        <text>L-homocysteine + L-serine = L,L-cystathionine + H2O</text>
        <dbReference type="Rhea" id="RHEA:10112"/>
        <dbReference type="ChEBI" id="CHEBI:15377"/>
        <dbReference type="ChEBI" id="CHEBI:33384"/>
        <dbReference type="ChEBI" id="CHEBI:58161"/>
        <dbReference type="ChEBI" id="CHEBI:58199"/>
        <dbReference type="EC" id="4.2.1.22"/>
    </reaction>
</comment>
<keyword evidence="8" id="KW-0963">Cytoplasm</keyword>
<dbReference type="InterPro" id="IPR036052">
    <property type="entry name" value="TrpB-like_PALP_sf"/>
</dbReference>
<keyword evidence="12" id="KW-0349">Heme</keyword>
<evidence type="ECO:0000256" key="9">
    <source>
        <dbReference type="ARBA" id="ARBA00022499"/>
    </source>
</evidence>
<evidence type="ECO:0000256" key="16">
    <source>
        <dbReference type="ARBA" id="ARBA00023004"/>
    </source>
</evidence>
<dbReference type="OMA" id="MTLVDWT"/>
<comment type="caution">
    <text evidence="27">The sequence shown here is derived from an EMBL/GenBank/DDBJ whole genome shotgun (WGS) entry which is preliminary data.</text>
</comment>
<reference evidence="27 28" key="1">
    <citation type="journal article" date="2018" name="Nat. Ecol. Evol.">
        <title>Shark genomes provide insights into elasmobranch evolution and the origin of vertebrates.</title>
        <authorList>
            <person name="Hara Y"/>
            <person name="Yamaguchi K"/>
            <person name="Onimaru K"/>
            <person name="Kadota M"/>
            <person name="Koyanagi M"/>
            <person name="Keeley SD"/>
            <person name="Tatsumi K"/>
            <person name="Tanaka K"/>
            <person name="Motone F"/>
            <person name="Kageyama Y"/>
            <person name="Nozu R"/>
            <person name="Adachi N"/>
            <person name="Nishimura O"/>
            <person name="Nakagawa R"/>
            <person name="Tanegashima C"/>
            <person name="Kiyatake I"/>
            <person name="Matsumoto R"/>
            <person name="Murakumo K"/>
            <person name="Nishida K"/>
            <person name="Terakita A"/>
            <person name="Kuratani S"/>
            <person name="Sato K"/>
            <person name="Hyodo S Kuraku.S."/>
        </authorList>
    </citation>
    <scope>NUCLEOTIDE SEQUENCE [LARGE SCALE GENOMIC DNA]</scope>
</reference>
<keyword evidence="28" id="KW-1185">Reference proteome</keyword>
<dbReference type="Pfam" id="PF00291">
    <property type="entry name" value="PALP"/>
    <property type="match status" value="1"/>
</dbReference>
<evidence type="ECO:0000256" key="8">
    <source>
        <dbReference type="ARBA" id="ARBA00022490"/>
    </source>
</evidence>
<dbReference type="InterPro" id="IPR001216">
    <property type="entry name" value="P-phosphate_BS"/>
</dbReference>
<dbReference type="Proteomes" id="UP000288216">
    <property type="component" value="Unassembled WGS sequence"/>
</dbReference>
<evidence type="ECO:0000256" key="20">
    <source>
        <dbReference type="ARBA" id="ARBA00023242"/>
    </source>
</evidence>
<evidence type="ECO:0000256" key="12">
    <source>
        <dbReference type="ARBA" id="ARBA00022617"/>
    </source>
</evidence>
<gene>
    <name evidence="27" type="ORF">scyTo_0002141</name>
</gene>
<dbReference type="InterPro" id="IPR046353">
    <property type="entry name" value="CBS_C"/>
</dbReference>
<dbReference type="CDD" id="cd01561">
    <property type="entry name" value="CBS_like"/>
    <property type="match status" value="1"/>
</dbReference>
<evidence type="ECO:0000256" key="25">
    <source>
        <dbReference type="RuleBase" id="RU361204"/>
    </source>
</evidence>
<dbReference type="PROSITE" id="PS51371">
    <property type="entry name" value="CBS"/>
    <property type="match status" value="1"/>
</dbReference>
<evidence type="ECO:0000256" key="19">
    <source>
        <dbReference type="ARBA" id="ARBA00023239"/>
    </source>
</evidence>
<dbReference type="GO" id="GO:0046872">
    <property type="term" value="F:metal ion binding"/>
    <property type="evidence" value="ECO:0007669"/>
    <property type="project" value="UniProtKB-KW"/>
</dbReference>
<evidence type="ECO:0000256" key="18">
    <source>
        <dbReference type="ARBA" id="ARBA00023192"/>
    </source>
</evidence>
<comment type="subunit">
    <text evidence="6">Homotetramer.</text>
</comment>
<keyword evidence="14" id="KW-0832">Ubl conjugation</keyword>
<evidence type="ECO:0000313" key="27">
    <source>
        <dbReference type="EMBL" id="GCB72709.1"/>
    </source>
</evidence>
<dbReference type="EMBL" id="BFAA01000517">
    <property type="protein sequence ID" value="GCB72709.1"/>
    <property type="molecule type" value="Genomic_DNA"/>
</dbReference>
<dbReference type="SMART" id="SM00116">
    <property type="entry name" value="CBS"/>
    <property type="match status" value="1"/>
</dbReference>
<keyword evidence="18 25" id="KW-0198">Cysteine biosynthesis</keyword>
<evidence type="ECO:0000256" key="15">
    <source>
        <dbReference type="ARBA" id="ARBA00022898"/>
    </source>
</evidence>
<keyword evidence="17 24" id="KW-0129">CBS domain</keyword>
<evidence type="ECO:0000256" key="23">
    <source>
        <dbReference type="ARBA" id="ARBA00047490"/>
    </source>
</evidence>
<dbReference type="AlphaFoldDB" id="A0A401PHY9"/>
<dbReference type="InterPro" id="IPR046342">
    <property type="entry name" value="CBS_dom_sf"/>
</dbReference>
<accession>A0A401PHY9</accession>
<evidence type="ECO:0000256" key="4">
    <source>
        <dbReference type="ARBA" id="ARBA00005003"/>
    </source>
</evidence>
<evidence type="ECO:0000256" key="6">
    <source>
        <dbReference type="ARBA" id="ARBA00011881"/>
    </source>
</evidence>
<dbReference type="SUPFAM" id="SSF54631">
    <property type="entry name" value="CBS-domain pair"/>
    <property type="match status" value="1"/>
</dbReference>
<dbReference type="SUPFAM" id="SSF53686">
    <property type="entry name" value="Tryptophan synthase beta subunit-like PLP-dependent enzymes"/>
    <property type="match status" value="1"/>
</dbReference>
<dbReference type="GO" id="GO:0006535">
    <property type="term" value="P:cysteine biosynthetic process from serine"/>
    <property type="evidence" value="ECO:0007669"/>
    <property type="project" value="UniProtKB-UniRule"/>
</dbReference>
<dbReference type="InterPro" id="IPR005857">
    <property type="entry name" value="Cysta_beta_synth"/>
</dbReference>
<keyword evidence="19 25" id="KW-0456">Lyase</keyword>
<dbReference type="GO" id="GO:0005737">
    <property type="term" value="C:cytoplasm"/>
    <property type="evidence" value="ECO:0007669"/>
    <property type="project" value="UniProtKB-SubCell"/>
</dbReference>
<feature type="domain" description="CBS" evidence="26">
    <location>
        <begin position="409"/>
        <end position="467"/>
    </location>
</feature>
<dbReference type="OrthoDB" id="728at2759"/>
<evidence type="ECO:0000256" key="7">
    <source>
        <dbReference type="ARBA" id="ARBA00012041"/>
    </source>
</evidence>
<evidence type="ECO:0000256" key="1">
    <source>
        <dbReference type="ARBA" id="ARBA00001933"/>
    </source>
</evidence>
<name>A0A401PHY9_SCYTO</name>
<dbReference type="NCBIfam" id="TIGR01137">
    <property type="entry name" value="cysta_beta"/>
    <property type="match status" value="1"/>
</dbReference>
<evidence type="ECO:0000256" key="21">
    <source>
        <dbReference type="ARBA" id="ARBA00026192"/>
    </source>
</evidence>